<feature type="region of interest" description="Disordered" evidence="1">
    <location>
        <begin position="480"/>
        <end position="502"/>
    </location>
</feature>
<name>A0A813VJ06_9BILA</name>
<evidence type="ECO:0000313" key="5">
    <source>
        <dbReference type="Proteomes" id="UP000663854"/>
    </source>
</evidence>
<dbReference type="Proteomes" id="UP000663870">
    <property type="component" value="Unassembled WGS sequence"/>
</dbReference>
<evidence type="ECO:0000313" key="3">
    <source>
        <dbReference type="EMBL" id="CAF0844061.1"/>
    </source>
</evidence>
<feature type="compositionally biased region" description="Low complexity" evidence="1">
    <location>
        <begin position="481"/>
        <end position="502"/>
    </location>
</feature>
<proteinExistence type="predicted"/>
<dbReference type="CDD" id="cd22750">
    <property type="entry name" value="OTU_C64"/>
    <property type="match status" value="1"/>
</dbReference>
<evidence type="ECO:0000313" key="4">
    <source>
        <dbReference type="EMBL" id="CAF0889459.1"/>
    </source>
</evidence>
<accession>A0A813VJ06</accession>
<sequence>MTETTSVSGTLTRTAKPLDTVHPYYFNSFQNYCCGPKAKSASSPTNKEVLPIPERYKQQTDQILNVINQILVEHLSELTQFTSVLPHEFFAQDSMADYQRYLIDRTMLKMMNETRVINWMPSLKKLYPVRTSGNGNCLLHAVLIAMVGVHDFNLYLRDRLLQFMDKNKAVLKESWKTERLKTDKMYGIQSEDSKLDTEWEELCELVRYESSDDGQTASNLQFLEAVHIFSISNMLARPIIVLSEDVVRNKHGEAISYNDLFGIYLPILSKLKDCVPIPIVLAYDQSHFCPLQTNDLNTGSKSDNFLPLYQSLEHARSQTLLPIRFLGSDNSFEQNYKLLQNYLRIKKLSYYPDTNGTPLYILCVELGNKTFPEKDNFFLLYCKYIMDFFDMQKKKIQEEEEKRRHEQEYSFSNQSSYDTAQRALMNRDNSSTPPPPYSSISTRLYDYKTTPSYERRSSYDQAVANGTTYVLSNDSNRSINQYSEQQQQQQQQQQLQKPQNHVQIMQRSPVIHDNHYINGKQLQPKSEWELNGDDLISNGKNISNSNNNPRGNDSKLKQEQQYQTLIRIPVNVVKQTSSPTNLIDFEQKTDKIRPCIVCRRNFNDLLSTGLCSDCDYNKKPSLPRHIVTIRSSPINIYQTLYKNSDFITPLSSSPRIKGPLRINCQHCRSLNLLNDIKNGTNNCCSICKATLNIPR</sequence>
<dbReference type="EMBL" id="CAJNOL010000152">
    <property type="protein sequence ID" value="CAF0889459.1"/>
    <property type="molecule type" value="Genomic_DNA"/>
</dbReference>
<comment type="caution">
    <text evidence="3">The sequence shown here is derived from an EMBL/GenBank/DDBJ whole genome shotgun (WGS) entry which is preliminary data.</text>
</comment>
<evidence type="ECO:0000313" key="6">
    <source>
        <dbReference type="Proteomes" id="UP000663870"/>
    </source>
</evidence>
<dbReference type="InterPro" id="IPR003323">
    <property type="entry name" value="OTU_dom"/>
</dbReference>
<dbReference type="EMBL" id="CAJNOH010000076">
    <property type="protein sequence ID" value="CAF0844061.1"/>
    <property type="molecule type" value="Genomic_DNA"/>
</dbReference>
<feature type="compositionally biased region" description="Low complexity" evidence="1">
    <location>
        <begin position="536"/>
        <end position="551"/>
    </location>
</feature>
<keyword evidence="6" id="KW-1185">Reference proteome</keyword>
<feature type="domain" description="OTU" evidence="2">
    <location>
        <begin position="126"/>
        <end position="294"/>
    </location>
</feature>
<feature type="region of interest" description="Disordered" evidence="1">
    <location>
        <begin position="425"/>
        <end position="444"/>
    </location>
</feature>
<evidence type="ECO:0000256" key="1">
    <source>
        <dbReference type="SAM" id="MobiDB-lite"/>
    </source>
</evidence>
<dbReference type="Proteomes" id="UP000663854">
    <property type="component" value="Unassembled WGS sequence"/>
</dbReference>
<feature type="region of interest" description="Disordered" evidence="1">
    <location>
        <begin position="530"/>
        <end position="559"/>
    </location>
</feature>
<dbReference type="PROSITE" id="PS50802">
    <property type="entry name" value="OTU"/>
    <property type="match status" value="1"/>
</dbReference>
<evidence type="ECO:0000259" key="2">
    <source>
        <dbReference type="PROSITE" id="PS50802"/>
    </source>
</evidence>
<dbReference type="AlphaFoldDB" id="A0A813VJ06"/>
<protein>
    <recommendedName>
        <fullName evidence="2">OTU domain-containing protein</fullName>
    </recommendedName>
</protein>
<gene>
    <name evidence="4" type="ORF">JXQ802_LOCUS8580</name>
    <name evidence="3" type="ORF">PYM288_LOCUS6717</name>
</gene>
<organism evidence="3 5">
    <name type="scientific">Rotaria sordida</name>
    <dbReference type="NCBI Taxonomy" id="392033"/>
    <lineage>
        <taxon>Eukaryota</taxon>
        <taxon>Metazoa</taxon>
        <taxon>Spiralia</taxon>
        <taxon>Gnathifera</taxon>
        <taxon>Rotifera</taxon>
        <taxon>Eurotatoria</taxon>
        <taxon>Bdelloidea</taxon>
        <taxon>Philodinida</taxon>
        <taxon>Philodinidae</taxon>
        <taxon>Rotaria</taxon>
    </lineage>
</organism>
<reference evidence="3" key="1">
    <citation type="submission" date="2021-02" db="EMBL/GenBank/DDBJ databases">
        <authorList>
            <person name="Nowell W R."/>
        </authorList>
    </citation>
    <scope>NUCLEOTIDE SEQUENCE</scope>
</reference>
<dbReference type="Pfam" id="PF02338">
    <property type="entry name" value="OTU"/>
    <property type="match status" value="1"/>
</dbReference>